<gene>
    <name evidence="2" type="ORF">A3C72_04365</name>
</gene>
<feature type="transmembrane region" description="Helical" evidence="1">
    <location>
        <begin position="51"/>
        <end position="73"/>
    </location>
</feature>
<dbReference type="STRING" id="1802306.A3C72_04365"/>
<feature type="transmembrane region" description="Helical" evidence="1">
    <location>
        <begin position="85"/>
        <end position="105"/>
    </location>
</feature>
<evidence type="ECO:0000256" key="1">
    <source>
        <dbReference type="SAM" id="Phobius"/>
    </source>
</evidence>
<dbReference type="EMBL" id="MHRK01000015">
    <property type="protein sequence ID" value="OHA24266.1"/>
    <property type="molecule type" value="Genomic_DNA"/>
</dbReference>
<keyword evidence="1" id="KW-0812">Transmembrane</keyword>
<name>A0A1G2MK80_9BACT</name>
<proteinExistence type="predicted"/>
<evidence type="ECO:0000313" key="2">
    <source>
        <dbReference type="EMBL" id="OHA24266.1"/>
    </source>
</evidence>
<organism evidence="2 3">
    <name type="scientific">Candidatus Taylorbacteria bacterium RIFCSPHIGHO2_02_FULL_43_32b</name>
    <dbReference type="NCBI Taxonomy" id="1802306"/>
    <lineage>
        <taxon>Bacteria</taxon>
        <taxon>Candidatus Tayloriibacteriota</taxon>
    </lineage>
</organism>
<accession>A0A1G2MK80</accession>
<dbReference type="AlphaFoldDB" id="A0A1G2MK80"/>
<evidence type="ECO:0000313" key="3">
    <source>
        <dbReference type="Proteomes" id="UP000177130"/>
    </source>
</evidence>
<dbReference type="Proteomes" id="UP000177130">
    <property type="component" value="Unassembled WGS sequence"/>
</dbReference>
<protein>
    <submittedName>
        <fullName evidence="2">Uncharacterized protein</fullName>
    </submittedName>
</protein>
<sequence length="111" mass="12621">MSILGKLEKEIVTIHKPKPYWLKGLIIGFYFGLIIFILAFSFPIFSTIGGIAYIFYLPVMLVYDFFLVLVGRGSGDLWDLLSRSVLLSPIFYSALGALLGWFYGISMRRKV</sequence>
<feature type="transmembrane region" description="Helical" evidence="1">
    <location>
        <begin position="20"/>
        <end position="45"/>
    </location>
</feature>
<comment type="caution">
    <text evidence="2">The sequence shown here is derived from an EMBL/GenBank/DDBJ whole genome shotgun (WGS) entry which is preliminary data.</text>
</comment>
<keyword evidence="1" id="KW-0472">Membrane</keyword>
<keyword evidence="1" id="KW-1133">Transmembrane helix</keyword>
<reference evidence="2 3" key="1">
    <citation type="journal article" date="2016" name="Nat. Commun.">
        <title>Thousands of microbial genomes shed light on interconnected biogeochemical processes in an aquifer system.</title>
        <authorList>
            <person name="Anantharaman K."/>
            <person name="Brown C.T."/>
            <person name="Hug L.A."/>
            <person name="Sharon I."/>
            <person name="Castelle C.J."/>
            <person name="Probst A.J."/>
            <person name="Thomas B.C."/>
            <person name="Singh A."/>
            <person name="Wilkins M.J."/>
            <person name="Karaoz U."/>
            <person name="Brodie E.L."/>
            <person name="Williams K.H."/>
            <person name="Hubbard S.S."/>
            <person name="Banfield J.F."/>
        </authorList>
    </citation>
    <scope>NUCLEOTIDE SEQUENCE [LARGE SCALE GENOMIC DNA]</scope>
</reference>